<evidence type="ECO:0000313" key="3">
    <source>
        <dbReference type="EMBL" id="CAB4992863.1"/>
    </source>
</evidence>
<organism evidence="2">
    <name type="scientific">freshwater metagenome</name>
    <dbReference type="NCBI Taxonomy" id="449393"/>
    <lineage>
        <taxon>unclassified sequences</taxon>
        <taxon>metagenomes</taxon>
        <taxon>ecological metagenomes</taxon>
    </lineage>
</organism>
<proteinExistence type="predicted"/>
<evidence type="ECO:0000313" key="2">
    <source>
        <dbReference type="EMBL" id="CAB4927243.1"/>
    </source>
</evidence>
<gene>
    <name evidence="2" type="ORF">UFOPK3773_00033</name>
    <name evidence="3" type="ORF">UFOPK3992_00156</name>
</gene>
<accession>A0A6J7I863</accession>
<dbReference type="EMBL" id="CAFBOZ010000012">
    <property type="protein sequence ID" value="CAB4992863.1"/>
    <property type="molecule type" value="Genomic_DNA"/>
</dbReference>
<feature type="transmembrane region" description="Helical" evidence="1">
    <location>
        <begin position="58"/>
        <end position="76"/>
    </location>
</feature>
<dbReference type="EMBL" id="CAFBNF010000002">
    <property type="protein sequence ID" value="CAB4927243.1"/>
    <property type="molecule type" value="Genomic_DNA"/>
</dbReference>
<name>A0A6J7I863_9ZZZZ</name>
<feature type="transmembrane region" description="Helical" evidence="1">
    <location>
        <begin position="30"/>
        <end position="51"/>
    </location>
</feature>
<dbReference type="AlphaFoldDB" id="A0A6J7I863"/>
<reference evidence="2" key="1">
    <citation type="submission" date="2020-05" db="EMBL/GenBank/DDBJ databases">
        <authorList>
            <person name="Chiriac C."/>
            <person name="Salcher M."/>
            <person name="Ghai R."/>
            <person name="Kavagutti S V."/>
        </authorList>
    </citation>
    <scope>NUCLEOTIDE SEQUENCE</scope>
</reference>
<feature type="transmembrane region" description="Helical" evidence="1">
    <location>
        <begin position="82"/>
        <end position="103"/>
    </location>
</feature>
<keyword evidence="1" id="KW-0472">Membrane</keyword>
<sequence>MLLGYGVSIVVFEVVGTTSGISGTSDLAGPVLAGLLVVFAALVGAVSWGVWNRRSSARTPYVVAQAFALVVGWTLASGDGVTPRVLGAALLVVAGAALGLMLARGATELDR</sequence>
<evidence type="ECO:0000256" key="1">
    <source>
        <dbReference type="SAM" id="Phobius"/>
    </source>
</evidence>
<protein>
    <submittedName>
        <fullName evidence="2">Unannotated protein</fullName>
    </submittedName>
</protein>
<keyword evidence="1" id="KW-1133">Transmembrane helix</keyword>
<keyword evidence="1" id="KW-0812">Transmembrane</keyword>